<dbReference type="EMBL" id="GBRH01194226">
    <property type="protein sequence ID" value="JAE03670.1"/>
    <property type="molecule type" value="Transcribed_RNA"/>
</dbReference>
<organism evidence="1">
    <name type="scientific">Arundo donax</name>
    <name type="common">Giant reed</name>
    <name type="synonym">Donax arundinaceus</name>
    <dbReference type="NCBI Taxonomy" id="35708"/>
    <lineage>
        <taxon>Eukaryota</taxon>
        <taxon>Viridiplantae</taxon>
        <taxon>Streptophyta</taxon>
        <taxon>Embryophyta</taxon>
        <taxon>Tracheophyta</taxon>
        <taxon>Spermatophyta</taxon>
        <taxon>Magnoliopsida</taxon>
        <taxon>Liliopsida</taxon>
        <taxon>Poales</taxon>
        <taxon>Poaceae</taxon>
        <taxon>PACMAD clade</taxon>
        <taxon>Arundinoideae</taxon>
        <taxon>Arundineae</taxon>
        <taxon>Arundo</taxon>
    </lineage>
</organism>
<accession>A0A0A9ESI4</accession>
<reference evidence="1" key="2">
    <citation type="journal article" date="2015" name="Data Brief">
        <title>Shoot transcriptome of the giant reed, Arundo donax.</title>
        <authorList>
            <person name="Barrero R.A."/>
            <person name="Guerrero F.D."/>
            <person name="Moolhuijzen P."/>
            <person name="Goolsby J.A."/>
            <person name="Tidwell J."/>
            <person name="Bellgard S.E."/>
            <person name="Bellgard M.I."/>
        </authorList>
    </citation>
    <scope>NUCLEOTIDE SEQUENCE</scope>
    <source>
        <tissue evidence="1">Shoot tissue taken approximately 20 cm above the soil surface</tissue>
    </source>
</reference>
<protein>
    <submittedName>
        <fullName evidence="1">Uncharacterized protein</fullName>
    </submittedName>
</protein>
<reference evidence="1" key="1">
    <citation type="submission" date="2014-09" db="EMBL/GenBank/DDBJ databases">
        <authorList>
            <person name="Magalhaes I.L.F."/>
            <person name="Oliveira U."/>
            <person name="Santos F.R."/>
            <person name="Vidigal T.H.D.A."/>
            <person name="Brescovit A.D."/>
            <person name="Santos A.J."/>
        </authorList>
    </citation>
    <scope>NUCLEOTIDE SEQUENCE</scope>
    <source>
        <tissue evidence="1">Shoot tissue taken approximately 20 cm above the soil surface</tissue>
    </source>
</reference>
<dbReference type="AlphaFoldDB" id="A0A0A9ESI4"/>
<proteinExistence type="predicted"/>
<sequence length="73" mass="8022">MCAAYVALCAPPAGEHNSYPYLVFFSNSSSCFFNNAATSPRYICSHPNVTHTDIPDILLLLGLTYHFCLLLHG</sequence>
<name>A0A0A9ESI4_ARUDO</name>
<evidence type="ECO:0000313" key="1">
    <source>
        <dbReference type="EMBL" id="JAE03670.1"/>
    </source>
</evidence>